<evidence type="ECO:0000259" key="5">
    <source>
        <dbReference type="PROSITE" id="PS50887"/>
    </source>
</evidence>
<accession>A0A0E2YYE5</accession>
<dbReference type="NCBIfam" id="TIGR00229">
    <property type="entry name" value="sensory_box"/>
    <property type="match status" value="1"/>
</dbReference>
<dbReference type="Gene3D" id="3.30.450.20">
    <property type="entry name" value="PAS domain"/>
    <property type="match status" value="1"/>
</dbReference>
<feature type="domain" description="GGDEF" evidence="5">
    <location>
        <begin position="192"/>
        <end position="325"/>
    </location>
</feature>
<dbReference type="FunFam" id="3.30.70.270:FF:000001">
    <property type="entry name" value="Diguanylate cyclase domain protein"/>
    <property type="match status" value="1"/>
</dbReference>
<protein>
    <submittedName>
        <fullName evidence="6">Histidine kinase</fullName>
    </submittedName>
</protein>
<dbReference type="InterPro" id="IPR001633">
    <property type="entry name" value="EAL_dom"/>
</dbReference>
<dbReference type="InterPro" id="IPR000014">
    <property type="entry name" value="PAS"/>
</dbReference>
<dbReference type="SUPFAM" id="SSF55785">
    <property type="entry name" value="PYP-like sensor domain (PAS domain)"/>
    <property type="match status" value="1"/>
</dbReference>
<dbReference type="AlphaFoldDB" id="A0A0E2YYE5"/>
<dbReference type="SUPFAM" id="SSF55073">
    <property type="entry name" value="Nucleotide cyclase"/>
    <property type="match status" value="1"/>
</dbReference>
<evidence type="ECO:0000259" key="3">
    <source>
        <dbReference type="PROSITE" id="PS50113"/>
    </source>
</evidence>
<dbReference type="Gene3D" id="3.30.70.270">
    <property type="match status" value="1"/>
</dbReference>
<dbReference type="SUPFAM" id="SSF141868">
    <property type="entry name" value="EAL domain-like"/>
    <property type="match status" value="1"/>
</dbReference>
<evidence type="ECO:0000256" key="1">
    <source>
        <dbReference type="ARBA" id="ARBA00001946"/>
    </source>
</evidence>
<dbReference type="CDD" id="cd00130">
    <property type="entry name" value="PAS"/>
    <property type="match status" value="1"/>
</dbReference>
<feature type="domain" description="PAS" evidence="2">
    <location>
        <begin position="30"/>
        <end position="103"/>
    </location>
</feature>
<dbReference type="Proteomes" id="UP000028839">
    <property type="component" value="Unassembled WGS sequence"/>
</dbReference>
<dbReference type="InterPro" id="IPR035919">
    <property type="entry name" value="EAL_sf"/>
</dbReference>
<dbReference type="NCBIfam" id="TIGR00254">
    <property type="entry name" value="GGDEF"/>
    <property type="match status" value="1"/>
</dbReference>
<dbReference type="InterPro" id="IPR052155">
    <property type="entry name" value="Biofilm_reg_signaling"/>
</dbReference>
<evidence type="ECO:0000313" key="6">
    <source>
        <dbReference type="EMBL" id="KFI18458.1"/>
    </source>
</evidence>
<feature type="domain" description="EAL" evidence="4">
    <location>
        <begin position="336"/>
        <end position="588"/>
    </location>
</feature>
<dbReference type="PROSITE" id="PS50887">
    <property type="entry name" value="GGDEF"/>
    <property type="match status" value="1"/>
</dbReference>
<organism evidence="6 7">
    <name type="scientific">Nitrosococcus oceani C-27</name>
    <dbReference type="NCBI Taxonomy" id="314279"/>
    <lineage>
        <taxon>Bacteria</taxon>
        <taxon>Pseudomonadati</taxon>
        <taxon>Pseudomonadota</taxon>
        <taxon>Gammaproteobacteria</taxon>
        <taxon>Chromatiales</taxon>
        <taxon>Chromatiaceae</taxon>
        <taxon>Nitrosococcus</taxon>
    </lineage>
</organism>
<dbReference type="PANTHER" id="PTHR44757">
    <property type="entry name" value="DIGUANYLATE CYCLASE DGCP"/>
    <property type="match status" value="1"/>
</dbReference>
<evidence type="ECO:0000259" key="2">
    <source>
        <dbReference type="PROSITE" id="PS50112"/>
    </source>
</evidence>
<dbReference type="InterPro" id="IPR000160">
    <property type="entry name" value="GGDEF_dom"/>
</dbReference>
<dbReference type="OrthoDB" id="9787514at2"/>
<dbReference type="SMART" id="SM00052">
    <property type="entry name" value="EAL"/>
    <property type="match status" value="1"/>
</dbReference>
<dbReference type="Pfam" id="PF08448">
    <property type="entry name" value="PAS_4"/>
    <property type="match status" value="1"/>
</dbReference>
<dbReference type="EMBL" id="JPGN01000080">
    <property type="protein sequence ID" value="KFI18458.1"/>
    <property type="molecule type" value="Genomic_DNA"/>
</dbReference>
<dbReference type="InterPro" id="IPR035965">
    <property type="entry name" value="PAS-like_dom_sf"/>
</dbReference>
<name>A0A0E2YYE5_9GAMM</name>
<dbReference type="PROSITE" id="PS50883">
    <property type="entry name" value="EAL"/>
    <property type="match status" value="1"/>
</dbReference>
<dbReference type="HOGENOM" id="CLU_000445_70_50_6"/>
<evidence type="ECO:0000313" key="7">
    <source>
        <dbReference type="Proteomes" id="UP000028839"/>
    </source>
</evidence>
<dbReference type="SMART" id="SM00267">
    <property type="entry name" value="GGDEF"/>
    <property type="match status" value="1"/>
</dbReference>
<dbReference type="InterPro" id="IPR029787">
    <property type="entry name" value="Nucleotide_cyclase"/>
</dbReference>
<proteinExistence type="predicted"/>
<dbReference type="PROSITE" id="PS50113">
    <property type="entry name" value="PAC"/>
    <property type="match status" value="1"/>
</dbReference>
<comment type="cofactor">
    <cofactor evidence="1">
        <name>Mg(2+)</name>
        <dbReference type="ChEBI" id="CHEBI:18420"/>
    </cofactor>
</comment>
<feature type="domain" description="PAC" evidence="3">
    <location>
        <begin position="103"/>
        <end position="160"/>
    </location>
</feature>
<dbReference type="Gene3D" id="3.20.20.450">
    <property type="entry name" value="EAL domain"/>
    <property type="match status" value="1"/>
</dbReference>
<keyword evidence="6" id="KW-0808">Transferase</keyword>
<dbReference type="InterPro" id="IPR000700">
    <property type="entry name" value="PAS-assoc_C"/>
</dbReference>
<dbReference type="PROSITE" id="PS50112">
    <property type="entry name" value="PAS"/>
    <property type="match status" value="1"/>
</dbReference>
<dbReference type="PANTHER" id="PTHR44757:SF4">
    <property type="entry name" value="DIGUANYLATE CYCLASE DGCE-RELATED"/>
    <property type="match status" value="1"/>
</dbReference>
<reference evidence="6 7" key="1">
    <citation type="submission" date="2014-07" db="EMBL/GenBank/DDBJ databases">
        <title>Comparative analysis of Nitrosococcus oceani genome inventories of strains from Pacific and Atlantic gyres.</title>
        <authorList>
            <person name="Lim C.K."/>
            <person name="Wang L."/>
            <person name="Sayavedra-Soto L.A."/>
            <person name="Klotz M.G."/>
        </authorList>
    </citation>
    <scope>NUCLEOTIDE SEQUENCE [LARGE SCALE GENOMIC DNA]</scope>
    <source>
        <strain evidence="6 7">C-27</strain>
    </source>
</reference>
<dbReference type="CDD" id="cd01949">
    <property type="entry name" value="GGDEF"/>
    <property type="match status" value="1"/>
</dbReference>
<evidence type="ECO:0000259" key="4">
    <source>
        <dbReference type="PROSITE" id="PS50883"/>
    </source>
</evidence>
<sequence length="596" mass="66721">MSFVNIFFQSLAYFQKMMGGRKAQEAFFLEHQRAQVTLESIGDAVITVNCRGQVDYLNPLAEELIDTTATQARGKSLEEVACLLNEESYSHVIGDIATWLAEDPVEGRSCTALLRDGQNRELIVQTSIAPLRDTQNRIFGAVLVLRDISPLRALASQLSHQATHDALTGLINRREFEVRLRKALDDVRQNDTCHVLCYLDLDQFKVVNDTCGHLAGDKLLRQLATLLQDKIRESDCLARLGGDEFGVLLLGCDLAHARKVAESLRILIRNFRFNCKGNTFPLGASIGLVAIAQGSGGLEEVLSAADTACYVAKAQGRNRIHVYCLDDHSIERHYGEMQWVTRIQQAFEGSRFMLYHQPIHALNGEEHIRHCELLLRMKSEDESLIPPMAFIPAAERYRLMPALDRWVISNAFLSLGECSVEQGLIGINLSGQSISDELFLNFVIEQLHQTSVNPEVICFEITETAAIANFNGAIRFIRKLKEMGCRFALDDFGSGLSSFNYLKNLPVDYLKIDGSFVKEMVDDPVDHAMVEAIHKVGKVMGLKTIAEFVENEAVFEKLRLVGVDYAQGFAIGRPQPFSRMSMTDKEQKGKSIIFVR</sequence>
<dbReference type="GO" id="GO:0016301">
    <property type="term" value="F:kinase activity"/>
    <property type="evidence" value="ECO:0007669"/>
    <property type="project" value="UniProtKB-KW"/>
</dbReference>
<dbReference type="Pfam" id="PF00563">
    <property type="entry name" value="EAL"/>
    <property type="match status" value="1"/>
</dbReference>
<dbReference type="InterPro" id="IPR013656">
    <property type="entry name" value="PAS_4"/>
</dbReference>
<keyword evidence="6" id="KW-0418">Kinase</keyword>
<comment type="caution">
    <text evidence="6">The sequence shown here is derived from an EMBL/GenBank/DDBJ whole genome shotgun (WGS) entry which is preliminary data.</text>
</comment>
<dbReference type="Pfam" id="PF00990">
    <property type="entry name" value="GGDEF"/>
    <property type="match status" value="1"/>
</dbReference>
<dbReference type="CDD" id="cd01948">
    <property type="entry name" value="EAL"/>
    <property type="match status" value="1"/>
</dbReference>
<dbReference type="InterPro" id="IPR043128">
    <property type="entry name" value="Rev_trsase/Diguanyl_cyclase"/>
</dbReference>
<gene>
    <name evidence="6" type="ORF">IB75_14245</name>
</gene>